<name>K9GSH6_PEND1</name>
<feature type="region of interest" description="Disordered" evidence="1">
    <location>
        <begin position="1"/>
        <end position="31"/>
    </location>
</feature>
<comment type="caution">
    <text evidence="2">The sequence shown here is derived from an EMBL/GenBank/DDBJ whole genome shotgun (WGS) entry which is preliminary data.</text>
</comment>
<accession>K9GSH6</accession>
<organism evidence="2 3">
    <name type="scientific">Penicillium digitatum (strain Pd1 / CECT 20795)</name>
    <name type="common">Green mold</name>
    <dbReference type="NCBI Taxonomy" id="1170230"/>
    <lineage>
        <taxon>Eukaryota</taxon>
        <taxon>Fungi</taxon>
        <taxon>Dikarya</taxon>
        <taxon>Ascomycota</taxon>
        <taxon>Pezizomycotina</taxon>
        <taxon>Eurotiomycetes</taxon>
        <taxon>Eurotiomycetidae</taxon>
        <taxon>Eurotiales</taxon>
        <taxon>Aspergillaceae</taxon>
        <taxon>Penicillium</taxon>
    </lineage>
</organism>
<evidence type="ECO:0000313" key="2">
    <source>
        <dbReference type="EMBL" id="EKV17598.1"/>
    </source>
</evidence>
<dbReference type="HOGENOM" id="CLU_3399552_0_0_1"/>
<dbReference type="VEuPathDB" id="FungiDB:PDIP_31130"/>
<evidence type="ECO:0000313" key="3">
    <source>
        <dbReference type="Proteomes" id="UP000009886"/>
    </source>
</evidence>
<reference evidence="3" key="1">
    <citation type="journal article" date="2012" name="BMC Genomics">
        <title>Genome sequence of the necrotrophic fungus Penicillium digitatum, the main postharvest pathogen of citrus.</title>
        <authorList>
            <person name="Marcet-Houben M."/>
            <person name="Ballester A.-R."/>
            <person name="de la Fuente B."/>
            <person name="Harries E."/>
            <person name="Marcos J.F."/>
            <person name="Gonzalez-Candelas L."/>
            <person name="Gabaldon T."/>
        </authorList>
    </citation>
    <scope>NUCLEOTIDE SEQUENCE [LARGE SCALE GENOMIC DNA]</scope>
    <source>
        <strain evidence="3">Pd1 / CECT 20795</strain>
    </source>
</reference>
<gene>
    <name evidence="2" type="ORF">PDIP_31130</name>
</gene>
<sequence length="31" mass="3677">MATHWTQEFSQAPPPHHLCTYTVPMRRPDLQ</sequence>
<dbReference type="KEGG" id="pdp:PDIP_31130"/>
<feature type="compositionally biased region" description="Polar residues" evidence="1">
    <location>
        <begin position="1"/>
        <end position="10"/>
    </location>
</feature>
<proteinExistence type="predicted"/>
<dbReference type="Proteomes" id="UP000009886">
    <property type="component" value="Unassembled WGS sequence"/>
</dbReference>
<dbReference type="EMBL" id="AKCU01000204">
    <property type="protein sequence ID" value="EKV17598.1"/>
    <property type="molecule type" value="Genomic_DNA"/>
</dbReference>
<evidence type="ECO:0000256" key="1">
    <source>
        <dbReference type="SAM" id="MobiDB-lite"/>
    </source>
</evidence>
<dbReference type="AlphaFoldDB" id="K9GSH6"/>
<protein>
    <submittedName>
        <fullName evidence="2">Uncharacterized protein</fullName>
    </submittedName>
</protein>